<evidence type="ECO:0000313" key="2">
    <source>
        <dbReference type="EMBL" id="MVN59123.1"/>
    </source>
</evidence>
<gene>
    <name evidence="2" type="ORF">GO707_07800</name>
</gene>
<dbReference type="CDD" id="cd05403">
    <property type="entry name" value="NT_KNTase_like"/>
    <property type="match status" value="1"/>
</dbReference>
<accession>A0A7K1T658</accession>
<feature type="domain" description="Polymerase nucleotidyl transferase" evidence="1">
    <location>
        <begin position="23"/>
        <end position="70"/>
    </location>
</feature>
<dbReference type="InterPro" id="IPR043519">
    <property type="entry name" value="NT_sf"/>
</dbReference>
<evidence type="ECO:0000313" key="3">
    <source>
        <dbReference type="Proteomes" id="UP000488839"/>
    </source>
</evidence>
<dbReference type="Gene3D" id="3.30.460.10">
    <property type="entry name" value="Beta Polymerase, domain 2"/>
    <property type="match status" value="1"/>
</dbReference>
<dbReference type="Pfam" id="PF01909">
    <property type="entry name" value="NTP_transf_2"/>
    <property type="match status" value="1"/>
</dbReference>
<sequence>MNPNAKQLPIDHLDDIVGSIVSTVPTDAIYVFGSYARGEQTPDSDVDLYVVTKDAAKRPLAYGALVRKALLWMKRPKDVLCSSADTFVQRSHDLSTPEYIVAREGVKIYG</sequence>
<dbReference type="SUPFAM" id="SSF81301">
    <property type="entry name" value="Nucleotidyltransferase"/>
    <property type="match status" value="1"/>
</dbReference>
<protein>
    <submittedName>
        <fullName evidence="2">Nucleotidyltransferase domain-containing protein</fullName>
    </submittedName>
</protein>
<evidence type="ECO:0000259" key="1">
    <source>
        <dbReference type="Pfam" id="PF01909"/>
    </source>
</evidence>
<dbReference type="EMBL" id="WPOO01000012">
    <property type="protein sequence ID" value="MVN59123.1"/>
    <property type="molecule type" value="Genomic_DNA"/>
</dbReference>
<dbReference type="GO" id="GO:0016779">
    <property type="term" value="F:nucleotidyltransferase activity"/>
    <property type="evidence" value="ECO:0007669"/>
    <property type="project" value="InterPro"/>
</dbReference>
<reference evidence="2 3" key="1">
    <citation type="submission" date="2019-11" db="EMBL/GenBank/DDBJ databases">
        <title>Whole genome shotgun sequencing (WGS) data from Adlercreutzia equolifaciens ResAG-91, Eggerthella lenta MRI-F36, MRI-F37, MRI-F40, ResAG-49, ResAG-88, ResAG-121, ResAG-145, and Gordonibacter sp. ResAG-5, ResAG-26, ResAG-43, ResAG-50, ResAG-59.</title>
        <authorList>
            <person name="Stoll D.A."/>
            <person name="Danylec N."/>
            <person name="Franz C.M.A.P."/>
            <person name="Huch M."/>
        </authorList>
    </citation>
    <scope>NUCLEOTIDE SEQUENCE [LARGE SCALE GENOMIC DNA]</scope>
    <source>
        <strain evidence="2 3">ResAG-91</strain>
    </source>
</reference>
<dbReference type="RefSeq" id="WP_114540161.1">
    <property type="nucleotide sequence ID" value="NZ_JARFIT010000005.1"/>
</dbReference>
<keyword evidence="3" id="KW-1185">Reference proteome</keyword>
<organism evidence="2 3">
    <name type="scientific">Adlercreutzia rubneri</name>
    <dbReference type="NCBI Taxonomy" id="2916441"/>
    <lineage>
        <taxon>Bacteria</taxon>
        <taxon>Bacillati</taxon>
        <taxon>Actinomycetota</taxon>
        <taxon>Coriobacteriia</taxon>
        <taxon>Eggerthellales</taxon>
        <taxon>Eggerthellaceae</taxon>
        <taxon>Adlercreutzia</taxon>
    </lineage>
</organism>
<dbReference type="Proteomes" id="UP000488839">
    <property type="component" value="Unassembled WGS sequence"/>
</dbReference>
<proteinExistence type="predicted"/>
<name>A0A7K1T658_9ACTN</name>
<dbReference type="InterPro" id="IPR002934">
    <property type="entry name" value="Polymerase_NTP_transf_dom"/>
</dbReference>
<dbReference type="AlphaFoldDB" id="A0A7K1T658"/>
<comment type="caution">
    <text evidence="2">The sequence shown here is derived from an EMBL/GenBank/DDBJ whole genome shotgun (WGS) entry which is preliminary data.</text>
</comment>